<evidence type="ECO:0000313" key="1">
    <source>
        <dbReference type="EMBL" id="VVW85244.1"/>
    </source>
</evidence>
<dbReference type="AlphaFoldDB" id="A0A5K1HJ06"/>
<organism evidence="1">
    <name type="scientific">Nymphaea colorata</name>
    <name type="common">pocket water lily</name>
    <dbReference type="NCBI Taxonomy" id="210225"/>
    <lineage>
        <taxon>Eukaryota</taxon>
        <taxon>Viridiplantae</taxon>
        <taxon>Streptophyta</taxon>
        <taxon>Embryophyta</taxon>
        <taxon>Tracheophyta</taxon>
        <taxon>Spermatophyta</taxon>
        <taxon>Magnoliopsida</taxon>
        <taxon>Nymphaeales</taxon>
        <taxon>Nymphaeaceae</taxon>
        <taxon>Nymphaea</taxon>
    </lineage>
</organism>
<gene>
    <name evidence="1" type="ORF">NYM_LOCUS29186</name>
</gene>
<accession>A0A5K1HJ06</accession>
<sequence length="110" mass="11349">MSTCGFTGERCPSKTFIAGGYFEDVVEDCGDFVGLAKGFFGLAGEEGGAHGHVAEVVVEEAVARVEVVGDGCGDDGGGDGQPERLARPEDDFAHEVADALLLLDGESLEL</sequence>
<dbReference type="EMBL" id="LR721928">
    <property type="protein sequence ID" value="VVW85244.1"/>
    <property type="molecule type" value="Genomic_DNA"/>
</dbReference>
<reference evidence="1" key="1">
    <citation type="submission" date="2019-09" db="EMBL/GenBank/DDBJ databases">
        <authorList>
            <person name="Zhang L."/>
        </authorList>
    </citation>
    <scope>NUCLEOTIDE SEQUENCE</scope>
</reference>
<proteinExistence type="predicted"/>
<name>A0A5K1HJ06_9MAGN</name>
<protein>
    <submittedName>
        <fullName evidence="1">Uncharacterized protein</fullName>
    </submittedName>
</protein>